<keyword evidence="3" id="KW-1185">Reference proteome</keyword>
<feature type="domain" description="CD-NTase-associated protein 12/Pycsar effector protein TIR" evidence="1">
    <location>
        <begin position="4"/>
        <end position="124"/>
    </location>
</feature>
<reference evidence="3" key="1">
    <citation type="journal article" date="2019" name="Int. J. Syst. Evol. Microbiol.">
        <title>The Global Catalogue of Microorganisms (GCM) 10K type strain sequencing project: providing services to taxonomists for standard genome sequencing and annotation.</title>
        <authorList>
            <consortium name="The Broad Institute Genomics Platform"/>
            <consortium name="The Broad Institute Genome Sequencing Center for Infectious Disease"/>
            <person name="Wu L."/>
            <person name="Ma J."/>
        </authorList>
    </citation>
    <scope>NUCLEOTIDE SEQUENCE [LARGE SCALE GENOMIC DNA]</scope>
    <source>
        <strain evidence="3">CCUG 60023</strain>
    </source>
</reference>
<evidence type="ECO:0000313" key="3">
    <source>
        <dbReference type="Proteomes" id="UP001597101"/>
    </source>
</evidence>
<comment type="caution">
    <text evidence="2">The sequence shown here is derived from an EMBL/GenBank/DDBJ whole genome shotgun (WGS) entry which is preliminary data.</text>
</comment>
<proteinExistence type="predicted"/>
<dbReference type="Pfam" id="PF10137">
    <property type="entry name" value="CAP12-PCTIR_TIR"/>
    <property type="match status" value="1"/>
</dbReference>
<evidence type="ECO:0000313" key="2">
    <source>
        <dbReference type="EMBL" id="MFD0916845.1"/>
    </source>
</evidence>
<dbReference type="EMBL" id="JBHTJV010000009">
    <property type="protein sequence ID" value="MFD0916845.1"/>
    <property type="molecule type" value="Genomic_DNA"/>
</dbReference>
<protein>
    <submittedName>
        <fullName evidence="2">TIR domain-containing protein</fullName>
    </submittedName>
</protein>
<gene>
    <name evidence="2" type="ORF">ACFQ14_10540</name>
</gene>
<name>A0ABW3FHZ1_9HYPH</name>
<dbReference type="Proteomes" id="UP001597101">
    <property type="component" value="Unassembled WGS sequence"/>
</dbReference>
<dbReference type="InterPro" id="IPR019302">
    <property type="entry name" value="CAP12/PCTIR_TIR_dom"/>
</dbReference>
<dbReference type="RefSeq" id="WP_377212690.1">
    <property type="nucleotide sequence ID" value="NZ_JBHTJV010000009.1"/>
</dbReference>
<evidence type="ECO:0000259" key="1">
    <source>
        <dbReference type="Pfam" id="PF10137"/>
    </source>
</evidence>
<accession>A0ABW3FHZ1</accession>
<organism evidence="2 3">
    <name type="scientific">Pseudahrensia aquimaris</name>
    <dbReference type="NCBI Taxonomy" id="744461"/>
    <lineage>
        <taxon>Bacteria</taxon>
        <taxon>Pseudomonadati</taxon>
        <taxon>Pseudomonadota</taxon>
        <taxon>Alphaproteobacteria</taxon>
        <taxon>Hyphomicrobiales</taxon>
        <taxon>Ahrensiaceae</taxon>
        <taxon>Pseudahrensia</taxon>
    </lineage>
</organism>
<sequence length="239" mass="26486">MKPKLFIGSSAEQLDIAYAVQENLEHDVEATVWTQGIFELSKTTIESLVDAIEETDFGLFIFAPDDVSMIRSDEMATVRDNVIFELGLFIGRLGRERAFIITPSNSSDLRMPTDLLGITPANYQPDRTDGNLVAALGPACNRVQRSVRKFGKKSPSEAGTNTDIDEKTGLIEDDNDCISLIESMMGARPSGENTRAIKYAEVDQKLGLVPGSARKHIEAAALRWNYRPRRKGKDTITFE</sequence>